<dbReference type="GO" id="GO:0009086">
    <property type="term" value="P:methionine biosynthetic process"/>
    <property type="evidence" value="ECO:0007669"/>
    <property type="project" value="UniProtKB-KW"/>
</dbReference>
<evidence type="ECO:0000256" key="4">
    <source>
        <dbReference type="ARBA" id="ARBA00022605"/>
    </source>
</evidence>
<accession>A0A2A4YYP9</accession>
<dbReference type="InterPro" id="IPR004620">
    <property type="entry name" value="MTHF_reductase_bac"/>
</dbReference>
<proteinExistence type="inferred from homology"/>
<dbReference type="Gene3D" id="3.20.20.220">
    <property type="match status" value="1"/>
</dbReference>
<dbReference type="GO" id="GO:0005829">
    <property type="term" value="C:cytosol"/>
    <property type="evidence" value="ECO:0007669"/>
    <property type="project" value="InterPro"/>
</dbReference>
<comment type="pathway">
    <text evidence="2 12">One-carbon metabolism; tetrahydrofolate interconversion.</text>
</comment>
<dbReference type="Pfam" id="PF02219">
    <property type="entry name" value="MTHFR"/>
    <property type="match status" value="1"/>
</dbReference>
<dbReference type="EC" id="1.5.1.54" evidence="12"/>
<dbReference type="NCBIfam" id="TIGR00676">
    <property type="entry name" value="fadh2"/>
    <property type="match status" value="1"/>
</dbReference>
<evidence type="ECO:0000256" key="5">
    <source>
        <dbReference type="ARBA" id="ARBA00022630"/>
    </source>
</evidence>
<dbReference type="UniPathway" id="UPA00193"/>
<dbReference type="GO" id="GO:0071949">
    <property type="term" value="F:FAD binding"/>
    <property type="evidence" value="ECO:0007669"/>
    <property type="project" value="TreeGrafter"/>
</dbReference>
<keyword evidence="9" id="KW-0486">Methionine biosynthesis</keyword>
<evidence type="ECO:0000256" key="12">
    <source>
        <dbReference type="RuleBase" id="RU003862"/>
    </source>
</evidence>
<evidence type="ECO:0000256" key="11">
    <source>
        <dbReference type="ARBA" id="ARBA00048628"/>
    </source>
</evidence>
<dbReference type="EMBL" id="NVUS01000014">
    <property type="protein sequence ID" value="PCI99760.1"/>
    <property type="molecule type" value="Genomic_DNA"/>
</dbReference>
<evidence type="ECO:0000256" key="2">
    <source>
        <dbReference type="ARBA" id="ARBA00004777"/>
    </source>
</evidence>
<evidence type="ECO:0000256" key="3">
    <source>
        <dbReference type="ARBA" id="ARBA00006743"/>
    </source>
</evidence>
<comment type="catalytic activity">
    <reaction evidence="11">
        <text>(6S)-5-methyl-5,6,7,8-tetrahydrofolate + NAD(+) = (6R)-5,10-methylene-5,6,7,8-tetrahydrofolate + NADH + H(+)</text>
        <dbReference type="Rhea" id="RHEA:19821"/>
        <dbReference type="ChEBI" id="CHEBI:15378"/>
        <dbReference type="ChEBI" id="CHEBI:15636"/>
        <dbReference type="ChEBI" id="CHEBI:18608"/>
        <dbReference type="ChEBI" id="CHEBI:57540"/>
        <dbReference type="ChEBI" id="CHEBI:57945"/>
        <dbReference type="EC" id="1.5.1.54"/>
    </reaction>
    <physiologicalReaction direction="right-to-left" evidence="11">
        <dbReference type="Rhea" id="RHEA:19823"/>
    </physiologicalReaction>
</comment>
<keyword evidence="6 12" id="KW-0274">FAD</keyword>
<evidence type="ECO:0000256" key="7">
    <source>
        <dbReference type="ARBA" id="ARBA00023002"/>
    </source>
</evidence>
<comment type="caution">
    <text evidence="13">The sequence shown here is derived from an EMBL/GenBank/DDBJ whole genome shotgun (WGS) entry which is preliminary data.</text>
</comment>
<comment type="cofactor">
    <cofactor evidence="1 12">
        <name>FAD</name>
        <dbReference type="ChEBI" id="CHEBI:57692"/>
    </cofactor>
</comment>
<gene>
    <name evidence="13" type="primary">metF</name>
    <name evidence="13" type="ORF">COB13_10950</name>
</gene>
<evidence type="ECO:0000256" key="10">
    <source>
        <dbReference type="ARBA" id="ARBA00034478"/>
    </source>
</evidence>
<keyword evidence="7 12" id="KW-0560">Oxidoreductase</keyword>
<protein>
    <recommendedName>
        <fullName evidence="12">Methylenetetrahydrofolate reductase</fullName>
        <ecNumber evidence="12">1.5.1.54</ecNumber>
    </recommendedName>
</protein>
<evidence type="ECO:0000256" key="9">
    <source>
        <dbReference type="ARBA" id="ARBA00023167"/>
    </source>
</evidence>
<evidence type="ECO:0000313" key="13">
    <source>
        <dbReference type="EMBL" id="PCI99760.1"/>
    </source>
</evidence>
<dbReference type="InterPro" id="IPR029041">
    <property type="entry name" value="FAD-linked_oxidoreductase-like"/>
</dbReference>
<name>A0A2A4YYP9_9PROT</name>
<organism evidence="13">
    <name type="scientific">OCS116 cluster bacterium</name>
    <dbReference type="NCBI Taxonomy" id="2030921"/>
    <lineage>
        <taxon>Bacteria</taxon>
        <taxon>Pseudomonadati</taxon>
        <taxon>Pseudomonadota</taxon>
        <taxon>Alphaproteobacteria</taxon>
        <taxon>OCS116 cluster</taxon>
    </lineage>
</organism>
<keyword evidence="8" id="KW-0520">NAD</keyword>
<dbReference type="SUPFAM" id="SSF51730">
    <property type="entry name" value="FAD-linked oxidoreductase"/>
    <property type="match status" value="1"/>
</dbReference>
<dbReference type="PANTHER" id="PTHR45754:SF3">
    <property type="entry name" value="METHYLENETETRAHYDROFOLATE REDUCTASE (NADPH)"/>
    <property type="match status" value="1"/>
</dbReference>
<reference key="1">
    <citation type="submission" date="2017-08" db="EMBL/GenBank/DDBJ databases">
        <title>A dynamic microbial community with high functional redundancy inhabits the cold, oxic subseafloor aquifer.</title>
        <authorList>
            <person name="Tully B.J."/>
            <person name="Wheat C.G."/>
            <person name="Glazer B.T."/>
            <person name="Huber J.A."/>
        </authorList>
    </citation>
    <scope>NUCLEOTIDE SEQUENCE [LARGE SCALE GENOMIC DNA]</scope>
</reference>
<dbReference type="InterPro" id="IPR003171">
    <property type="entry name" value="Mehydrof_redctse-like"/>
</dbReference>
<reference evidence="13" key="2">
    <citation type="journal article" date="2018" name="ISME J.">
        <title>A dynamic microbial community with high functional redundancy inhabits the cold, oxic subseafloor aquifer.</title>
        <authorList>
            <person name="Tully B.J."/>
            <person name="Wheat C.G."/>
            <person name="Glazer B.T."/>
            <person name="Huber J.A."/>
        </authorList>
    </citation>
    <scope>NUCLEOTIDE SEQUENCE</scope>
    <source>
        <strain evidence="13">NORP83</strain>
    </source>
</reference>
<dbReference type="GO" id="GO:0035999">
    <property type="term" value="P:tetrahydrofolate interconversion"/>
    <property type="evidence" value="ECO:0007669"/>
    <property type="project" value="UniProtKB-UniPathway"/>
</dbReference>
<dbReference type="GO" id="GO:0106312">
    <property type="term" value="F:methylenetetrahydrofolate reductase (NADH) activity"/>
    <property type="evidence" value="ECO:0007669"/>
    <property type="project" value="UniProtKB-EC"/>
</dbReference>
<dbReference type="AlphaFoldDB" id="A0A2A4YYP9"/>
<keyword evidence="4" id="KW-0028">Amino-acid biosynthesis</keyword>
<evidence type="ECO:0000256" key="8">
    <source>
        <dbReference type="ARBA" id="ARBA00023027"/>
    </source>
</evidence>
<dbReference type="PANTHER" id="PTHR45754">
    <property type="entry name" value="METHYLENETETRAHYDROFOLATE REDUCTASE"/>
    <property type="match status" value="1"/>
</dbReference>
<keyword evidence="5 12" id="KW-0285">Flavoprotein</keyword>
<sequence>MNDKLNISFEFFPPATEKMEETLWKSVKRLETLKPRFVSVTYGAGGSTRERTHKIVTRLAHTTSMIPAAHLTCVDASRDEIDEIIQNYWDEGVRHIVALRGDPKAGIGEKYIPREDGYANAEALVKGIKKIGDFEISVAAYPEQHPESGSLQADLDNLKAKIDAGATQAITQMFFDNEQFYRFLDECEKAGINVPIIPGIAPVINFKGTVNFAKKCGTSVPRWLHRRFDGLDDDEGTRRMVAAAVVVEQVRDLYAYGVRDYHIYTMNRAELTYTIAHQLKNIA</sequence>
<dbReference type="CDD" id="cd00537">
    <property type="entry name" value="MTHFR"/>
    <property type="match status" value="1"/>
</dbReference>
<evidence type="ECO:0000256" key="6">
    <source>
        <dbReference type="ARBA" id="ARBA00022827"/>
    </source>
</evidence>
<comment type="similarity">
    <text evidence="3 12">Belongs to the methylenetetrahydrofolate reductase family.</text>
</comment>
<comment type="pathway">
    <text evidence="10">Amino-acid biosynthesis; L-methionine biosynthesis via de novo pathway.</text>
</comment>
<evidence type="ECO:0000256" key="1">
    <source>
        <dbReference type="ARBA" id="ARBA00001974"/>
    </source>
</evidence>